<dbReference type="PANTHER" id="PTHR12677">
    <property type="entry name" value="GOLGI APPARATUS MEMBRANE PROTEIN TVP38-RELATED"/>
    <property type="match status" value="1"/>
</dbReference>
<proteinExistence type="inferred from homology"/>
<keyword evidence="2 6" id="KW-1003">Cell membrane</keyword>
<dbReference type="RefSeq" id="WP_226377902.1">
    <property type="nucleotide sequence ID" value="NZ_AP023213.1"/>
</dbReference>
<feature type="transmembrane region" description="Helical" evidence="6">
    <location>
        <begin position="21"/>
        <end position="39"/>
    </location>
</feature>
<dbReference type="AlphaFoldDB" id="A0A6S6M514"/>
<dbReference type="InterPro" id="IPR015414">
    <property type="entry name" value="TMEM64"/>
</dbReference>
<feature type="domain" description="VTT" evidence="7">
    <location>
        <begin position="76"/>
        <end position="192"/>
    </location>
</feature>
<comment type="similarity">
    <text evidence="6">Belongs to the TVP38/TMEM64 family.</text>
</comment>
<reference evidence="8 9" key="1">
    <citation type="submission" date="2020-06" db="EMBL/GenBank/DDBJ databases">
        <title>Interaction of electrochemicaly active bacteria, Geobacter bremensis R4 on different carbon anode.</title>
        <authorList>
            <person name="Meng L."/>
            <person name="Yoshida N."/>
        </authorList>
    </citation>
    <scope>NUCLEOTIDE SEQUENCE [LARGE SCALE GENOMIC DNA]</scope>
    <source>
        <strain evidence="8 9">R4</strain>
    </source>
</reference>
<dbReference type="GO" id="GO:0005886">
    <property type="term" value="C:plasma membrane"/>
    <property type="evidence" value="ECO:0007669"/>
    <property type="project" value="UniProtKB-SubCell"/>
</dbReference>
<evidence type="ECO:0000256" key="3">
    <source>
        <dbReference type="ARBA" id="ARBA00022692"/>
    </source>
</evidence>
<dbReference type="EMBL" id="AP023213">
    <property type="protein sequence ID" value="BCG46455.1"/>
    <property type="molecule type" value="Genomic_DNA"/>
</dbReference>
<feature type="transmembrane region" description="Helical" evidence="6">
    <location>
        <begin position="170"/>
        <end position="191"/>
    </location>
</feature>
<keyword evidence="3 6" id="KW-0812">Transmembrane</keyword>
<feature type="transmembrane region" description="Helical" evidence="6">
    <location>
        <begin position="203"/>
        <end position="224"/>
    </location>
</feature>
<dbReference type="InterPro" id="IPR032816">
    <property type="entry name" value="VTT_dom"/>
</dbReference>
<dbReference type="Proteomes" id="UP000515472">
    <property type="component" value="Chromosome"/>
</dbReference>
<feature type="transmembrane region" description="Helical" evidence="6">
    <location>
        <begin position="59"/>
        <end position="83"/>
    </location>
</feature>
<keyword evidence="4 6" id="KW-1133">Transmembrane helix</keyword>
<evidence type="ECO:0000256" key="4">
    <source>
        <dbReference type="ARBA" id="ARBA00022989"/>
    </source>
</evidence>
<feature type="transmembrane region" description="Helical" evidence="6">
    <location>
        <begin position="95"/>
        <end position="117"/>
    </location>
</feature>
<evidence type="ECO:0000256" key="2">
    <source>
        <dbReference type="ARBA" id="ARBA00022475"/>
    </source>
</evidence>
<protein>
    <recommendedName>
        <fullName evidence="6">TVP38/TMEM64 family membrane protein</fullName>
    </recommendedName>
</protein>
<comment type="subcellular location">
    <subcellularLocation>
        <location evidence="1 6">Cell membrane</location>
        <topology evidence="1 6">Multi-pass membrane protein</topology>
    </subcellularLocation>
</comment>
<sequence>MSRERNHAVAAGGRGKTPWQPVVLIALLTAAVAGVQLSGASEYLQQDRLKVLIASYGTLAPFIYVLIYSLAPVLFLPALPLTLVGGIVFGPVWGVVYTIVGATIGASLAFLVARYAARDWVASRLTGPKWERLQSEVALHGWKVVAFTRLIPAFPFNLLNYAFGLTKIRFAHYVLASFVCMLPATVAFIVFSSSLLDLLSGRVSPAALAGIGLVLAVVLVPVCYRRRKASQGGLAATE</sequence>
<evidence type="ECO:0000256" key="6">
    <source>
        <dbReference type="RuleBase" id="RU366058"/>
    </source>
</evidence>
<evidence type="ECO:0000256" key="1">
    <source>
        <dbReference type="ARBA" id="ARBA00004651"/>
    </source>
</evidence>
<evidence type="ECO:0000259" key="7">
    <source>
        <dbReference type="Pfam" id="PF09335"/>
    </source>
</evidence>
<keyword evidence="5 6" id="KW-0472">Membrane</keyword>
<evidence type="ECO:0000313" key="9">
    <source>
        <dbReference type="Proteomes" id="UP000515472"/>
    </source>
</evidence>
<accession>A0A6S6M514</accession>
<evidence type="ECO:0000313" key="8">
    <source>
        <dbReference type="EMBL" id="BCG46455.1"/>
    </source>
</evidence>
<dbReference type="KEGG" id="gbn:GEOBRER4_12050"/>
<organism evidence="8 9">
    <name type="scientific">Citrifermentans bremense</name>
    <dbReference type="NCBI Taxonomy" id="60035"/>
    <lineage>
        <taxon>Bacteria</taxon>
        <taxon>Pseudomonadati</taxon>
        <taxon>Thermodesulfobacteriota</taxon>
        <taxon>Desulfuromonadia</taxon>
        <taxon>Geobacterales</taxon>
        <taxon>Geobacteraceae</taxon>
        <taxon>Citrifermentans</taxon>
    </lineage>
</organism>
<gene>
    <name evidence="8" type="ORF">GEOBRER4_n1252</name>
</gene>
<dbReference type="Pfam" id="PF09335">
    <property type="entry name" value="VTT_dom"/>
    <property type="match status" value="1"/>
</dbReference>
<dbReference type="PANTHER" id="PTHR12677:SF59">
    <property type="entry name" value="GOLGI APPARATUS MEMBRANE PROTEIN TVP38-RELATED"/>
    <property type="match status" value="1"/>
</dbReference>
<evidence type="ECO:0000256" key="5">
    <source>
        <dbReference type="ARBA" id="ARBA00023136"/>
    </source>
</evidence>
<keyword evidence="9" id="KW-1185">Reference proteome</keyword>
<name>A0A6S6M514_9BACT</name>